<evidence type="ECO:0000256" key="2">
    <source>
        <dbReference type="SAM" id="Phobius"/>
    </source>
</evidence>
<sequence>MDISGSHRIPAPRSAVWAGLKDPDVLRECVPGCERLERGSGEAFEGVVAAKIGPLKTVFSGRASVESASPPERFAISVTAADATAGSGEGRAEVTLTEEDGATVIAYAGSAEVEGKIAQLGSRLVSGVARQTVETFFARFAALAEEGRLPAAEEASSEPPLADAPPLAPEQPAAGPAEIVDAPPLVTAGEVPPGAPTPIAPTATPDTPDPAVVASAHAAAPAEGRSMSRIMLVAAIVVAAGVALYFLLLQPPA</sequence>
<reference evidence="3 4" key="1">
    <citation type="submission" date="2018-12" db="EMBL/GenBank/DDBJ databases">
        <title>bacterium Hansschlegelia zhihuaiae S113.</title>
        <authorList>
            <person name="He J."/>
        </authorList>
    </citation>
    <scope>NUCLEOTIDE SEQUENCE [LARGE SCALE GENOMIC DNA]</scope>
    <source>
        <strain evidence="3 4">S 113</strain>
    </source>
</reference>
<dbReference type="CDD" id="cd05018">
    <property type="entry name" value="CoxG"/>
    <property type="match status" value="1"/>
</dbReference>
<organism evidence="3 4">
    <name type="scientific">Hansschlegelia zhihuaiae</name>
    <dbReference type="NCBI Taxonomy" id="405005"/>
    <lineage>
        <taxon>Bacteria</taxon>
        <taxon>Pseudomonadati</taxon>
        <taxon>Pseudomonadota</taxon>
        <taxon>Alphaproteobacteria</taxon>
        <taxon>Hyphomicrobiales</taxon>
        <taxon>Methylopilaceae</taxon>
        <taxon>Hansschlegelia</taxon>
    </lineage>
</organism>
<dbReference type="InterPro" id="IPR023393">
    <property type="entry name" value="START-like_dom_sf"/>
</dbReference>
<accession>A0A4Q0M6Q2</accession>
<evidence type="ECO:0000256" key="1">
    <source>
        <dbReference type="SAM" id="MobiDB-lite"/>
    </source>
</evidence>
<keyword evidence="2" id="KW-1133">Transmembrane helix</keyword>
<gene>
    <name evidence="3" type="ORF">EK403_19825</name>
</gene>
<name>A0A4Q0M6Q2_9HYPH</name>
<dbReference type="Gene3D" id="3.30.530.20">
    <property type="match status" value="1"/>
</dbReference>
<feature type="transmembrane region" description="Helical" evidence="2">
    <location>
        <begin position="230"/>
        <end position="248"/>
    </location>
</feature>
<protein>
    <submittedName>
        <fullName evidence="3">Carbon monoxide dehydrogenase</fullName>
    </submittedName>
</protein>
<dbReference type="PANTHER" id="PTHR38588:SF1">
    <property type="entry name" value="BLL0334 PROTEIN"/>
    <property type="match status" value="1"/>
</dbReference>
<keyword evidence="4" id="KW-1185">Reference proteome</keyword>
<dbReference type="EMBL" id="RYFI01000025">
    <property type="protein sequence ID" value="RXF68543.1"/>
    <property type="molecule type" value="Genomic_DNA"/>
</dbReference>
<evidence type="ECO:0000313" key="4">
    <source>
        <dbReference type="Proteomes" id="UP000289708"/>
    </source>
</evidence>
<dbReference type="RefSeq" id="WP_128779192.1">
    <property type="nucleotide sequence ID" value="NZ_RYFI01000025.1"/>
</dbReference>
<evidence type="ECO:0000313" key="3">
    <source>
        <dbReference type="EMBL" id="RXF68543.1"/>
    </source>
</evidence>
<dbReference type="Pfam" id="PF06240">
    <property type="entry name" value="COXG"/>
    <property type="match status" value="1"/>
</dbReference>
<dbReference type="AlphaFoldDB" id="A0A4Q0M6Q2"/>
<feature type="compositionally biased region" description="Low complexity" evidence="1">
    <location>
        <begin position="200"/>
        <end position="211"/>
    </location>
</feature>
<comment type="caution">
    <text evidence="3">The sequence shown here is derived from an EMBL/GenBank/DDBJ whole genome shotgun (WGS) entry which is preliminary data.</text>
</comment>
<feature type="region of interest" description="Disordered" evidence="1">
    <location>
        <begin position="150"/>
        <end position="211"/>
    </location>
</feature>
<keyword evidence="2" id="KW-0472">Membrane</keyword>
<dbReference type="SUPFAM" id="SSF55961">
    <property type="entry name" value="Bet v1-like"/>
    <property type="match status" value="1"/>
</dbReference>
<keyword evidence="2" id="KW-0812">Transmembrane</keyword>
<dbReference type="OrthoDB" id="9787428at2"/>
<feature type="compositionally biased region" description="Low complexity" evidence="1">
    <location>
        <begin position="150"/>
        <end position="161"/>
    </location>
</feature>
<dbReference type="PANTHER" id="PTHR38588">
    <property type="entry name" value="BLL0334 PROTEIN"/>
    <property type="match status" value="1"/>
</dbReference>
<dbReference type="Proteomes" id="UP000289708">
    <property type="component" value="Unassembled WGS sequence"/>
</dbReference>
<dbReference type="InterPro" id="IPR010419">
    <property type="entry name" value="CO_DH_gsu"/>
</dbReference>
<proteinExistence type="predicted"/>